<feature type="transmembrane region" description="Helical" evidence="4">
    <location>
        <begin position="277"/>
        <end position="300"/>
    </location>
</feature>
<dbReference type="Proteomes" id="UP000019116">
    <property type="component" value="Chromosome 2B"/>
</dbReference>
<dbReference type="InterPro" id="IPR011009">
    <property type="entry name" value="Kinase-like_dom_sf"/>
</dbReference>
<dbReference type="OMA" id="SGHNEPE"/>
<evidence type="ECO:0000313" key="7">
    <source>
        <dbReference type="Proteomes" id="UP000019116"/>
    </source>
</evidence>
<evidence type="ECO:0000256" key="3">
    <source>
        <dbReference type="SAM" id="MobiDB-lite"/>
    </source>
</evidence>
<reference evidence="6" key="1">
    <citation type="submission" date="2018-08" db="EMBL/GenBank/DDBJ databases">
        <authorList>
            <person name="Rossello M."/>
        </authorList>
    </citation>
    <scope>NUCLEOTIDE SEQUENCE [LARGE SCALE GENOMIC DNA]</scope>
    <source>
        <strain evidence="6">cv. Chinese Spring</strain>
    </source>
</reference>
<dbReference type="OrthoDB" id="696781at2759"/>
<keyword evidence="4" id="KW-0812">Transmembrane</keyword>
<keyword evidence="7" id="KW-1185">Reference proteome</keyword>
<organism evidence="6">
    <name type="scientific">Triticum aestivum</name>
    <name type="common">Wheat</name>
    <dbReference type="NCBI Taxonomy" id="4565"/>
    <lineage>
        <taxon>Eukaryota</taxon>
        <taxon>Viridiplantae</taxon>
        <taxon>Streptophyta</taxon>
        <taxon>Embryophyta</taxon>
        <taxon>Tracheophyta</taxon>
        <taxon>Spermatophyta</taxon>
        <taxon>Magnoliopsida</taxon>
        <taxon>Liliopsida</taxon>
        <taxon>Poales</taxon>
        <taxon>Poaceae</taxon>
        <taxon>BOP clade</taxon>
        <taxon>Pooideae</taxon>
        <taxon>Triticodae</taxon>
        <taxon>Triticeae</taxon>
        <taxon>Triticinae</taxon>
        <taxon>Triticum</taxon>
    </lineage>
</organism>
<dbReference type="EnsemblPlants" id="TraesCS2B02G242400.1">
    <property type="protein sequence ID" value="TraesCS2B02G242400.1"/>
    <property type="gene ID" value="TraesCS2B02G242400"/>
</dbReference>
<feature type="domain" description="Gnk2-homologous" evidence="5">
    <location>
        <begin position="5"/>
        <end position="111"/>
    </location>
</feature>
<accession>A0A3B6C449</accession>
<protein>
    <recommendedName>
        <fullName evidence="5">Gnk2-homologous domain-containing protein</fullName>
    </recommendedName>
</protein>
<evidence type="ECO:0000256" key="2">
    <source>
        <dbReference type="ARBA" id="ARBA00022737"/>
    </source>
</evidence>
<sequence>MATANTYATVCGKTGKYAANSTYQQNVQSVTTYLVNEAAFSGENGFAKTWEGAAPDRVYGLGICRGDTPDNVTCYECLTSAAVEVSTLCPDDKDATLFYDGCIVRFSHQDFLSSGHNEPEVVVNGTNKVNPAAVANSFDVLVDTLMNKTAEHAAAASDASHRKVATGEALFDGGDSQTKIYSMAQCTPDLTSGGCINCLRLEMDKMALRVPGVLGQRVAGLRCNIRFEVYPFYIGEAMVRIEGTPAPSPAPSKSRLPAPPAPPNPASQPSKGGIKNMIRIVAVSAPLVLLLCCILLTIIWTQSRRLHKRILSSQLQEVFPPSTEEAIMLWRMEEGRSELSMFEFSQVIDATNNFSEGNKLGEGGFGRVYKGINNIV</sequence>
<feature type="compositionally biased region" description="Pro residues" evidence="3">
    <location>
        <begin position="257"/>
        <end position="266"/>
    </location>
</feature>
<dbReference type="PANTHER" id="PTHR32099">
    <property type="entry name" value="CYSTEINE-RICH REPEAT SECRETORY PROTEIN"/>
    <property type="match status" value="1"/>
</dbReference>
<evidence type="ECO:0000256" key="4">
    <source>
        <dbReference type="SAM" id="Phobius"/>
    </source>
</evidence>
<feature type="domain" description="Gnk2-homologous" evidence="5">
    <location>
        <begin position="119"/>
        <end position="232"/>
    </location>
</feature>
<dbReference type="PANTHER" id="PTHR32099:SF107">
    <property type="entry name" value="GNK2-HOMOLOGOUS DOMAIN-CONTAINING PROTEIN"/>
    <property type="match status" value="1"/>
</dbReference>
<keyword evidence="4" id="KW-0472">Membrane</keyword>
<proteinExistence type="predicted"/>
<name>A0A3B6C449_WHEAT</name>
<keyword evidence="4" id="KW-1133">Transmembrane helix</keyword>
<dbReference type="InterPro" id="IPR038408">
    <property type="entry name" value="GNK2_sf"/>
</dbReference>
<keyword evidence="1" id="KW-0732">Signal</keyword>
<dbReference type="Gramene" id="TraesWEE_scaffold_002101_01G000100.1">
    <property type="protein sequence ID" value="TraesWEE_scaffold_002101_01G000100.1"/>
    <property type="gene ID" value="TraesWEE_scaffold_002101_01G000100"/>
</dbReference>
<dbReference type="PROSITE" id="PS51473">
    <property type="entry name" value="GNK2"/>
    <property type="match status" value="2"/>
</dbReference>
<evidence type="ECO:0000256" key="1">
    <source>
        <dbReference type="ARBA" id="ARBA00022729"/>
    </source>
</evidence>
<feature type="region of interest" description="Disordered" evidence="3">
    <location>
        <begin position="245"/>
        <end position="270"/>
    </location>
</feature>
<dbReference type="Gene3D" id="3.30.200.20">
    <property type="entry name" value="Phosphorylase Kinase, domain 1"/>
    <property type="match status" value="1"/>
</dbReference>
<evidence type="ECO:0000313" key="6">
    <source>
        <dbReference type="EnsemblPlants" id="TraesCS2B02G242400.1"/>
    </source>
</evidence>
<reference evidence="6" key="2">
    <citation type="submission" date="2018-10" db="UniProtKB">
        <authorList>
            <consortium name="EnsemblPlants"/>
        </authorList>
    </citation>
    <scope>IDENTIFICATION</scope>
</reference>
<dbReference type="AlphaFoldDB" id="A0A3B6C449"/>
<dbReference type="CDD" id="cd23509">
    <property type="entry name" value="Gnk2-like"/>
    <property type="match status" value="2"/>
</dbReference>
<dbReference type="SUPFAM" id="SSF56112">
    <property type="entry name" value="Protein kinase-like (PK-like)"/>
    <property type="match status" value="1"/>
</dbReference>
<dbReference type="InterPro" id="IPR002902">
    <property type="entry name" value="GNK2"/>
</dbReference>
<dbReference type="Gene3D" id="3.30.430.20">
    <property type="entry name" value="Gnk2 domain, C-X8-C-X2-C motif"/>
    <property type="match status" value="2"/>
</dbReference>
<dbReference type="Gramene" id="TraesCLE_scaffold_000513_01G000200.1">
    <property type="protein sequence ID" value="TraesCLE_scaffold_000513_01G000200.1"/>
    <property type="gene ID" value="TraesCLE_scaffold_000513_01G000200"/>
</dbReference>
<dbReference type="Gramene" id="TraesCS2B02G242400.1">
    <property type="protein sequence ID" value="TraesCS2B02G242400.1"/>
    <property type="gene ID" value="TraesCS2B02G242400"/>
</dbReference>
<keyword evidence="2" id="KW-0677">Repeat</keyword>
<dbReference type="Pfam" id="PF01657">
    <property type="entry name" value="Stress-antifung"/>
    <property type="match status" value="2"/>
</dbReference>
<dbReference type="Gramene" id="TraesCS2B03G0585500.1">
    <property type="protein sequence ID" value="TraesCS2B03G0585500.1.CDS"/>
    <property type="gene ID" value="TraesCS2B03G0585500"/>
</dbReference>
<evidence type="ECO:0000259" key="5">
    <source>
        <dbReference type="PROSITE" id="PS51473"/>
    </source>
</evidence>